<evidence type="ECO:0000313" key="5">
    <source>
        <dbReference type="EMBL" id="PPL17195.1"/>
    </source>
</evidence>
<sequence>MEEHWGEFAKQNIKLEVEFAPAPDALVLLATGKIDAMVSGPSANVLNAVAQGSEVRMVAPGAIEPEDSVNGWYVSKAALDGKKFDVSMLEGQTLASSSGVAGPPLLTLSQALEEEGLTLADVNISSMKQTDTVIALENGAVFGGTASQPNTTVILEADSGEMFARSAPLDYPSVSLMFGPTLLSDNTAVGEAFVLALLNTYKNHMQGDWLHDEKNIDLIAEVLETEKDLLLTVPSSLYPTTLAFPTDYIESYEEVFRQMPDVLSYDEDTTVAARVTESSFMDFANGK</sequence>
<comment type="subcellular location">
    <subcellularLocation>
        <location evidence="1">Periplasm</location>
    </subcellularLocation>
</comment>
<comment type="similarity">
    <text evidence="2">Belongs to the bacterial solute-binding protein SsuA/TauA family.</text>
</comment>
<dbReference type="Gene3D" id="3.40.190.10">
    <property type="entry name" value="Periplasmic binding protein-like II"/>
    <property type="match status" value="2"/>
</dbReference>
<proteinExistence type="inferred from homology"/>
<evidence type="ECO:0000256" key="3">
    <source>
        <dbReference type="ARBA" id="ARBA00022729"/>
    </source>
</evidence>
<dbReference type="EMBL" id="MPZN01000039">
    <property type="protein sequence ID" value="PPL17195.1"/>
    <property type="molecule type" value="Genomic_DNA"/>
</dbReference>
<reference evidence="5 6" key="1">
    <citation type="journal article" date="2008" name="Int. J. Syst. Evol. Microbiol.">
        <title>Leifsonia pindariensis sp. nov., isolated from the Pindari glacier of the Indian Himalayas, and emended description of the genus Leifsonia.</title>
        <authorList>
            <person name="Reddy G.S."/>
            <person name="Prabagaran S.R."/>
            <person name="Shivaji S."/>
        </authorList>
    </citation>
    <scope>NUCLEOTIDE SEQUENCE [LARGE SCALE GENOMIC DNA]</scope>
    <source>
        <strain evidence="5 6">PON 10</strain>
    </source>
</reference>
<dbReference type="Pfam" id="PF09084">
    <property type="entry name" value="NMT1"/>
    <property type="match status" value="1"/>
</dbReference>
<dbReference type="PANTHER" id="PTHR30024">
    <property type="entry name" value="ALIPHATIC SULFONATES-BINDING PROTEIN-RELATED"/>
    <property type="match status" value="1"/>
</dbReference>
<dbReference type="SUPFAM" id="SSF53850">
    <property type="entry name" value="Periplasmic binding protein-like II"/>
    <property type="match status" value="1"/>
</dbReference>
<evidence type="ECO:0000313" key="6">
    <source>
        <dbReference type="Proteomes" id="UP000237755"/>
    </source>
</evidence>
<evidence type="ECO:0000259" key="4">
    <source>
        <dbReference type="Pfam" id="PF09084"/>
    </source>
</evidence>
<evidence type="ECO:0000256" key="2">
    <source>
        <dbReference type="ARBA" id="ARBA00010742"/>
    </source>
</evidence>
<dbReference type="Proteomes" id="UP000237755">
    <property type="component" value="Unassembled WGS sequence"/>
</dbReference>
<comment type="caution">
    <text evidence="5">The sequence shown here is derived from an EMBL/GenBank/DDBJ whole genome shotgun (WGS) entry which is preliminary data.</text>
</comment>
<gene>
    <name evidence="5" type="ORF">GY24_11725</name>
</gene>
<keyword evidence="6" id="KW-1185">Reference proteome</keyword>
<dbReference type="InterPro" id="IPR015168">
    <property type="entry name" value="SsuA/THI5"/>
</dbReference>
<dbReference type="PANTHER" id="PTHR30024:SF47">
    <property type="entry name" value="TAURINE-BINDING PERIPLASMIC PROTEIN"/>
    <property type="match status" value="1"/>
</dbReference>
<feature type="domain" description="SsuA/THI5-like" evidence="4">
    <location>
        <begin position="8"/>
        <end position="203"/>
    </location>
</feature>
<organism evidence="5 6">
    <name type="scientific">Microterricola pindariensis</name>
    <dbReference type="NCBI Taxonomy" id="478010"/>
    <lineage>
        <taxon>Bacteria</taxon>
        <taxon>Bacillati</taxon>
        <taxon>Actinomycetota</taxon>
        <taxon>Actinomycetes</taxon>
        <taxon>Micrococcales</taxon>
        <taxon>Microbacteriaceae</taxon>
        <taxon>Microterricola</taxon>
    </lineage>
</organism>
<protein>
    <recommendedName>
        <fullName evidence="4">SsuA/THI5-like domain-containing protein</fullName>
    </recommendedName>
</protein>
<evidence type="ECO:0000256" key="1">
    <source>
        <dbReference type="ARBA" id="ARBA00004418"/>
    </source>
</evidence>
<name>A0ABX5AUU1_9MICO</name>
<keyword evidence="3" id="KW-0732">Signal</keyword>
<accession>A0ABX5AUU1</accession>